<comment type="subcellular location">
    <subcellularLocation>
        <location evidence="1">Cell envelope</location>
    </subcellularLocation>
</comment>
<proteinExistence type="inferred from homology"/>
<evidence type="ECO:0000313" key="8">
    <source>
        <dbReference type="Proteomes" id="UP001595859"/>
    </source>
</evidence>
<accession>A0ABV9S1C5</accession>
<feature type="chain" id="PRO_5045417277" evidence="6">
    <location>
        <begin position="29"/>
        <end position="290"/>
    </location>
</feature>
<dbReference type="PANTHER" id="PTHR42953:SF1">
    <property type="entry name" value="METAL-BINDING PROTEIN HI_0362-RELATED"/>
    <property type="match status" value="1"/>
</dbReference>
<feature type="signal peptide" evidence="6">
    <location>
        <begin position="1"/>
        <end position="28"/>
    </location>
</feature>
<dbReference type="Proteomes" id="UP001595859">
    <property type="component" value="Unassembled WGS sequence"/>
</dbReference>
<evidence type="ECO:0000256" key="5">
    <source>
        <dbReference type="RuleBase" id="RU003512"/>
    </source>
</evidence>
<keyword evidence="8" id="KW-1185">Reference proteome</keyword>
<dbReference type="SUPFAM" id="SSF53807">
    <property type="entry name" value="Helical backbone' metal receptor"/>
    <property type="match status" value="1"/>
</dbReference>
<dbReference type="InterPro" id="IPR006128">
    <property type="entry name" value="Lipoprotein_PsaA-like"/>
</dbReference>
<organism evidence="7 8">
    <name type="scientific">Actinophytocola glycyrrhizae</name>
    <dbReference type="NCBI Taxonomy" id="2044873"/>
    <lineage>
        <taxon>Bacteria</taxon>
        <taxon>Bacillati</taxon>
        <taxon>Actinomycetota</taxon>
        <taxon>Actinomycetes</taxon>
        <taxon>Pseudonocardiales</taxon>
        <taxon>Pseudonocardiaceae</taxon>
    </lineage>
</organism>
<name>A0ABV9S1C5_9PSEU</name>
<dbReference type="InterPro" id="IPR050492">
    <property type="entry name" value="Bact_metal-bind_prot9"/>
</dbReference>
<evidence type="ECO:0000256" key="3">
    <source>
        <dbReference type="ARBA" id="ARBA00022723"/>
    </source>
</evidence>
<dbReference type="InterPro" id="IPR006127">
    <property type="entry name" value="ZnuA-like"/>
</dbReference>
<sequence>MRSALPLAVTAVALVAAGCGGGTSDATADGKIAVVASTNVWGSVAAAVGGDDVSVRSLIDDPSADPHSYADKPEDATLLTDADVVVYNGGGYDDFFTKLVDAAGADAKQVVAYDESGLPEGENEHVWYDLDTVRKVADRVAAELGAVDPDNKDTYAANADAFDARLDEVATKADAITDGKVVATEPVAKYLLDAAGLTDVTPPEFAEAIEEETDPPIAAVADTMDLVSGKQVVALVNNDQTETNVTGQLNDAAKTAGVPIVNVSETLPPGVTDYVEWMTNQVDALATAVA</sequence>
<dbReference type="RefSeq" id="WP_378056336.1">
    <property type="nucleotide sequence ID" value="NZ_JBHSIS010000006.1"/>
</dbReference>
<keyword evidence="4 6" id="KW-0732">Signal</keyword>
<comment type="similarity">
    <text evidence="5">Belongs to the bacterial solute-binding protein 9 family.</text>
</comment>
<evidence type="ECO:0000256" key="1">
    <source>
        <dbReference type="ARBA" id="ARBA00004196"/>
    </source>
</evidence>
<keyword evidence="3" id="KW-0479">Metal-binding</keyword>
<dbReference type="Gene3D" id="3.40.50.1980">
    <property type="entry name" value="Nitrogenase molybdenum iron protein domain"/>
    <property type="match status" value="2"/>
</dbReference>
<dbReference type="PRINTS" id="PR00690">
    <property type="entry name" value="ADHESNFAMILY"/>
</dbReference>
<comment type="caution">
    <text evidence="7">The sequence shown here is derived from an EMBL/GenBank/DDBJ whole genome shotgun (WGS) entry which is preliminary data.</text>
</comment>
<evidence type="ECO:0000256" key="4">
    <source>
        <dbReference type="ARBA" id="ARBA00022729"/>
    </source>
</evidence>
<protein>
    <submittedName>
        <fullName evidence="7">Metal ABC transporter solute-binding protein, Zn/Mn family</fullName>
    </submittedName>
</protein>
<dbReference type="EMBL" id="JBHSIS010000006">
    <property type="protein sequence ID" value="MFC4854391.1"/>
    <property type="molecule type" value="Genomic_DNA"/>
</dbReference>
<dbReference type="PROSITE" id="PS51257">
    <property type="entry name" value="PROKAR_LIPOPROTEIN"/>
    <property type="match status" value="1"/>
</dbReference>
<keyword evidence="2 5" id="KW-0813">Transport</keyword>
<evidence type="ECO:0000313" key="7">
    <source>
        <dbReference type="EMBL" id="MFC4854391.1"/>
    </source>
</evidence>
<evidence type="ECO:0000256" key="6">
    <source>
        <dbReference type="SAM" id="SignalP"/>
    </source>
</evidence>
<gene>
    <name evidence="7" type="ORF">ACFPCV_12830</name>
</gene>
<dbReference type="PANTHER" id="PTHR42953">
    <property type="entry name" value="HIGH-AFFINITY ZINC UPTAKE SYSTEM PROTEIN ZNUA-RELATED"/>
    <property type="match status" value="1"/>
</dbReference>
<evidence type="ECO:0000256" key="2">
    <source>
        <dbReference type="ARBA" id="ARBA00022448"/>
    </source>
</evidence>
<dbReference type="Pfam" id="PF01297">
    <property type="entry name" value="ZnuA"/>
    <property type="match status" value="1"/>
</dbReference>
<reference evidence="8" key="1">
    <citation type="journal article" date="2019" name="Int. J. Syst. Evol. Microbiol.">
        <title>The Global Catalogue of Microorganisms (GCM) 10K type strain sequencing project: providing services to taxonomists for standard genome sequencing and annotation.</title>
        <authorList>
            <consortium name="The Broad Institute Genomics Platform"/>
            <consortium name="The Broad Institute Genome Sequencing Center for Infectious Disease"/>
            <person name="Wu L."/>
            <person name="Ma J."/>
        </authorList>
    </citation>
    <scope>NUCLEOTIDE SEQUENCE [LARGE SCALE GENOMIC DNA]</scope>
    <source>
        <strain evidence="8">ZS-22-S1</strain>
    </source>
</reference>